<reference evidence="3 4" key="1">
    <citation type="submission" date="2018-06" db="EMBL/GenBank/DDBJ databases">
        <authorList>
            <consortium name="Pathogen Informatics"/>
            <person name="Doyle S."/>
        </authorList>
    </citation>
    <scope>NUCLEOTIDE SEQUENCE [LARGE SCALE GENOMIC DNA]</scope>
    <source>
        <strain evidence="3 4">NCTC11544</strain>
    </source>
</reference>
<dbReference type="InterPro" id="IPR051220">
    <property type="entry name" value="TFA_Chaperone"/>
</dbReference>
<sequence>MNISAAQIKNMVNAARIGLSGLLRPLPMTAVEWANEHYYLPKESSYHTGEWVTLPFQVAVMNSMGNDAIRTVNLIKSARVGYTKMLLAVMAYFIEHKTRNCLMFQPTDADAENFMKSHVEPTIREVPVLKQLAPWYGKKHRDNTLSMKRFSHGLGLWCLGGKAAKNYREKSVDVVMYDELSAFDPDIEKEGPPTQLGDKRIEGSVWPKSIRGSTPKIRGQCQIEKAASESDHMLRFHIPCPHCGEYQYLKFGDDDTAFGLKWEEGKLATVYYLCEHNGCVIRQPELDQSVGEWVCELTGIRTRDGLVWNDAEGEEVTVPRAVSYHIWTAYSPFTTWEQIIRDYLNAKKDPHGLKGFWNTTLGDTWAEEVGEQLDHDVLLQRREKYPAQVPGRVVYLTGGIDSQTSGRYECYVWGWGAGEECWLIDKVIVLGRYDAEETLQRVDDVIRKQYTRSDGTRMGVSRWAWDIGGIDPHIVYQRSLKLGALWVIPIKGANVYGGSIADMPRVRNKQKVFLTLVGTDTAKDLIYGRLKLESRGDTSVAGAFHFPDDDDIFAETEAKQLVSEVLIPKLTNGKIVYRWDNQKRRNETLDCLVYGLAALRLSISRFQIDLELLTDALDGKKEKLVSMAEMGRALGG</sequence>
<accession>A0A379YDX1</accession>
<dbReference type="EMBL" id="UGYN01000002">
    <property type="protein sequence ID" value="SUI43944.1"/>
    <property type="molecule type" value="Genomic_DNA"/>
</dbReference>
<dbReference type="PANTHER" id="PTHR34413:SF2">
    <property type="entry name" value="PROPHAGE TAIL FIBER ASSEMBLY PROTEIN HOMOLOG TFAE-RELATED"/>
    <property type="match status" value="1"/>
</dbReference>
<dbReference type="Pfam" id="PF05876">
    <property type="entry name" value="GpA_ATPase"/>
    <property type="match status" value="1"/>
</dbReference>
<proteinExistence type="inferred from homology"/>
<dbReference type="InterPro" id="IPR046453">
    <property type="entry name" value="GpA_ATPase"/>
</dbReference>
<dbReference type="AlphaFoldDB" id="A0A379YDX1"/>
<gene>
    <name evidence="3" type="ORF">NCTC11544_00303</name>
</gene>
<evidence type="ECO:0000313" key="4">
    <source>
        <dbReference type="Proteomes" id="UP000255529"/>
    </source>
</evidence>
<evidence type="ECO:0000313" key="3">
    <source>
        <dbReference type="EMBL" id="SUI43944.1"/>
    </source>
</evidence>
<dbReference type="GO" id="GO:0004519">
    <property type="term" value="F:endonuclease activity"/>
    <property type="evidence" value="ECO:0007669"/>
    <property type="project" value="InterPro"/>
</dbReference>
<dbReference type="InterPro" id="IPR046454">
    <property type="entry name" value="GpA_endonuclease"/>
</dbReference>
<dbReference type="RefSeq" id="WP_115182761.1">
    <property type="nucleotide sequence ID" value="NZ_CAMKUF010000001.1"/>
</dbReference>
<dbReference type="PANTHER" id="PTHR34413">
    <property type="entry name" value="PROPHAGE TAIL FIBER ASSEMBLY PROTEIN HOMOLOG TFAE-RELATED-RELATED"/>
    <property type="match status" value="1"/>
</dbReference>
<dbReference type="HAMAP" id="MF_04144">
    <property type="entry name" value="TERL_LAMBDA"/>
    <property type="match status" value="1"/>
</dbReference>
<dbReference type="GO" id="GO:0005524">
    <property type="term" value="F:ATP binding"/>
    <property type="evidence" value="ECO:0007669"/>
    <property type="project" value="InterPro"/>
</dbReference>
<dbReference type="InterPro" id="IPR008866">
    <property type="entry name" value="Phage_lambda_GpA-like"/>
</dbReference>
<dbReference type="Pfam" id="PF20454">
    <property type="entry name" value="GpA_nuclease"/>
    <property type="match status" value="1"/>
</dbReference>
<feature type="domain" description="Terminase large subunit GpA endonuclease" evidence="2">
    <location>
        <begin position="322"/>
        <end position="601"/>
    </location>
</feature>
<dbReference type="GO" id="GO:0016887">
    <property type="term" value="F:ATP hydrolysis activity"/>
    <property type="evidence" value="ECO:0007669"/>
    <property type="project" value="InterPro"/>
</dbReference>
<protein>
    <submittedName>
        <fullName evidence="3">Bacteriophage tail assembly protein</fullName>
    </submittedName>
</protein>
<organism evidence="3 4">
    <name type="scientific">Serratia quinivorans</name>
    <dbReference type="NCBI Taxonomy" id="137545"/>
    <lineage>
        <taxon>Bacteria</taxon>
        <taxon>Pseudomonadati</taxon>
        <taxon>Pseudomonadota</taxon>
        <taxon>Gammaproteobacteria</taxon>
        <taxon>Enterobacterales</taxon>
        <taxon>Yersiniaceae</taxon>
        <taxon>Serratia</taxon>
    </lineage>
</organism>
<evidence type="ECO:0000259" key="1">
    <source>
        <dbReference type="Pfam" id="PF05876"/>
    </source>
</evidence>
<dbReference type="Proteomes" id="UP000255529">
    <property type="component" value="Unassembled WGS sequence"/>
</dbReference>
<name>A0A379YDX1_9GAMM</name>
<feature type="domain" description="Phage terminase large subunit GpA ATPase" evidence="1">
    <location>
        <begin position="47"/>
        <end position="293"/>
    </location>
</feature>
<evidence type="ECO:0000259" key="2">
    <source>
        <dbReference type="Pfam" id="PF20454"/>
    </source>
</evidence>